<protein>
    <recommendedName>
        <fullName evidence="1">peptidylprolyl isomerase</fullName>
        <ecNumber evidence="1">5.2.1.8</ecNumber>
    </recommendedName>
</protein>
<evidence type="ECO:0000256" key="1">
    <source>
        <dbReference type="ARBA" id="ARBA00013194"/>
    </source>
</evidence>
<proteinExistence type="predicted"/>
<dbReference type="Gene3D" id="1.20.120.290">
    <property type="entry name" value="Oxygen-evolving enhancer protein 3 (PsbQ), four-helix up-down bundle"/>
    <property type="match status" value="1"/>
</dbReference>
<dbReference type="CDD" id="cd01924">
    <property type="entry name" value="cyclophilin_TLP40_like"/>
    <property type="match status" value="1"/>
</dbReference>
<dbReference type="InterPro" id="IPR044665">
    <property type="entry name" value="E_coli_cyclophilin_A-like"/>
</dbReference>
<keyword evidence="3" id="KW-0697">Rotamase</keyword>
<dbReference type="InterPro" id="IPR029000">
    <property type="entry name" value="Cyclophilin-like_dom_sf"/>
</dbReference>
<dbReference type="InterPro" id="IPR048563">
    <property type="entry name" value="CYP38_PsbQ-like"/>
</dbReference>
<feature type="domain" description="PPIase cyclophilin-type" evidence="6">
    <location>
        <begin position="215"/>
        <end position="372"/>
    </location>
</feature>
<dbReference type="PANTHER" id="PTHR43246">
    <property type="entry name" value="PEPTIDYL-PROLYL CIS-TRANS ISOMERASE CYP38, CHLOROPLASTIC"/>
    <property type="match status" value="1"/>
</dbReference>
<dbReference type="Gene3D" id="2.40.100.10">
    <property type="entry name" value="Cyclophilin-like"/>
    <property type="match status" value="1"/>
</dbReference>
<name>A0ABW7C4F0_9CYAN</name>
<dbReference type="Pfam" id="PF21329">
    <property type="entry name" value="CYP38_PsbQ-like"/>
    <property type="match status" value="1"/>
</dbReference>
<dbReference type="GO" id="GO:0016853">
    <property type="term" value="F:isomerase activity"/>
    <property type="evidence" value="ECO:0007669"/>
    <property type="project" value="UniProtKB-KW"/>
</dbReference>
<evidence type="ECO:0000313" key="8">
    <source>
        <dbReference type="Proteomes" id="UP001604335"/>
    </source>
</evidence>
<dbReference type="SUPFAM" id="SSF50891">
    <property type="entry name" value="Cyclophilin-like"/>
    <property type="match status" value="1"/>
</dbReference>
<dbReference type="EC" id="5.2.1.8" evidence="1"/>
<dbReference type="SUPFAM" id="SSF101112">
    <property type="entry name" value="Oxygen-evolving enhancer protein 3"/>
    <property type="match status" value="1"/>
</dbReference>
<evidence type="ECO:0000256" key="5">
    <source>
        <dbReference type="SAM" id="Phobius"/>
    </source>
</evidence>
<keyword evidence="5" id="KW-1133">Transmembrane helix</keyword>
<keyword evidence="4 7" id="KW-0413">Isomerase</keyword>
<evidence type="ECO:0000256" key="3">
    <source>
        <dbReference type="ARBA" id="ARBA00023110"/>
    </source>
</evidence>
<feature type="transmembrane region" description="Helical" evidence="5">
    <location>
        <begin position="39"/>
        <end position="64"/>
    </location>
</feature>
<dbReference type="InterPro" id="IPR002130">
    <property type="entry name" value="Cyclophilin-type_PPIase_dom"/>
</dbReference>
<keyword evidence="8" id="KW-1185">Reference proteome</keyword>
<organism evidence="7 8">
    <name type="scientific">Limnothrix redekei LRLZ20PSL1</name>
    <dbReference type="NCBI Taxonomy" id="3112953"/>
    <lineage>
        <taxon>Bacteria</taxon>
        <taxon>Bacillati</taxon>
        <taxon>Cyanobacteriota</taxon>
        <taxon>Cyanophyceae</taxon>
        <taxon>Pseudanabaenales</taxon>
        <taxon>Pseudanabaenaceae</taxon>
        <taxon>Limnothrix</taxon>
    </lineage>
</organism>
<sequence length="393" mass="42514">MAIPRRLKAGQTRSGWAKTIEPWTAVVDRQLQGREQGWMGGWAIALSLVMVLWTIGAAPAWAALPAGNAITDGKALLRYSLPIDNVPIRKVQSEVESIAGSLRAKRWSPVATSLKTADRTVTYKRDQILAAVRPDRQEAAAQKLDQISETIAKAQAAVETKNKSTVWELRREILDAVGAIEADMVQGFPFEVPAQYANLPQLKGRATIEIETSKGSVTVMVDGYSAPVTAGNFVDLVQRGFYDGLPFTRAEDSYVLQFGDPAGPAEGFIDPKTNEYRAIPLEILASGDKEPTYGITLEDAGRYGDLPVLPFSSYGALAMARPEPDPDGGSSQVFFFLFEPELTPAGANLLDGRYAVFGYSISDAKAVLDKIRPGDKVVKATVVDGLENLVQPS</sequence>
<reference evidence="8" key="1">
    <citation type="journal article" date="2024" name="Algal Res.">
        <title>Biochemical, toxicological and genomic investigation of a high-biomass producing Limnothrix strain isolated from Italian shallow drinking water reservoir.</title>
        <authorList>
            <person name="Simonazzi M."/>
            <person name="Shishido T.K."/>
            <person name="Delbaje E."/>
            <person name="Wahlsten M."/>
            <person name="Fewer D.P."/>
            <person name="Sivonen K."/>
            <person name="Pezzolesi L."/>
            <person name="Pistocchi R."/>
        </authorList>
    </citation>
    <scope>NUCLEOTIDE SEQUENCE [LARGE SCALE GENOMIC DNA]</scope>
    <source>
        <strain evidence="8">LRLZ20PSL1</strain>
    </source>
</reference>
<accession>A0ABW7C4F0</accession>
<dbReference type="Proteomes" id="UP001604335">
    <property type="component" value="Unassembled WGS sequence"/>
</dbReference>
<evidence type="ECO:0000259" key="6">
    <source>
        <dbReference type="PROSITE" id="PS50072"/>
    </source>
</evidence>
<keyword evidence="2" id="KW-0793">Thylakoid</keyword>
<keyword evidence="5" id="KW-0472">Membrane</keyword>
<evidence type="ECO:0000313" key="7">
    <source>
        <dbReference type="EMBL" id="MFG3816118.1"/>
    </source>
</evidence>
<evidence type="ECO:0000256" key="4">
    <source>
        <dbReference type="ARBA" id="ARBA00023235"/>
    </source>
</evidence>
<gene>
    <name evidence="7" type="ORF">VPK24_00595</name>
</gene>
<dbReference type="PROSITE" id="PS50072">
    <property type="entry name" value="CSA_PPIASE_2"/>
    <property type="match status" value="1"/>
</dbReference>
<evidence type="ECO:0000256" key="2">
    <source>
        <dbReference type="ARBA" id="ARBA00023078"/>
    </source>
</evidence>
<keyword evidence="5" id="KW-0812">Transmembrane</keyword>
<dbReference type="EMBL" id="JAZAQF010000001">
    <property type="protein sequence ID" value="MFG3816118.1"/>
    <property type="molecule type" value="Genomic_DNA"/>
</dbReference>
<dbReference type="Pfam" id="PF00160">
    <property type="entry name" value="Pro_isomerase"/>
    <property type="match status" value="1"/>
</dbReference>
<comment type="caution">
    <text evidence="7">The sequence shown here is derived from an EMBL/GenBank/DDBJ whole genome shotgun (WGS) entry which is preliminary data.</text>
</comment>
<dbReference type="InterPro" id="IPR023222">
    <property type="entry name" value="PsbQ-like_dom_sf"/>
</dbReference>